<name>C2MD27_9PORP</name>
<evidence type="ECO:0000256" key="3">
    <source>
        <dbReference type="ARBA" id="ARBA00004496"/>
    </source>
</evidence>
<evidence type="ECO:0000313" key="18">
    <source>
        <dbReference type="Proteomes" id="UP000003303"/>
    </source>
</evidence>
<keyword evidence="7 16" id="KW-0963">Cytoplasm</keyword>
<feature type="active site" description="Proton acceptor" evidence="16">
    <location>
        <position position="112"/>
    </location>
</feature>
<dbReference type="SUPFAM" id="SSF53067">
    <property type="entry name" value="Actin-like ATPase domain"/>
    <property type="match status" value="2"/>
</dbReference>
<keyword evidence="11 16" id="KW-0067">ATP-binding</keyword>
<evidence type="ECO:0000256" key="16">
    <source>
        <dbReference type="HAMAP-Rule" id="MF_01274"/>
    </source>
</evidence>
<dbReference type="Gene3D" id="3.30.420.40">
    <property type="match status" value="1"/>
</dbReference>
<feature type="binding site" evidence="16">
    <location>
        <position position="132"/>
    </location>
    <ligand>
        <name>K(+)</name>
        <dbReference type="ChEBI" id="CHEBI:29103"/>
    </ligand>
</feature>
<dbReference type="Proteomes" id="UP000003303">
    <property type="component" value="Unassembled WGS sequence"/>
</dbReference>
<evidence type="ECO:0000256" key="7">
    <source>
        <dbReference type="ARBA" id="ARBA00022490"/>
    </source>
</evidence>
<evidence type="ECO:0000256" key="13">
    <source>
        <dbReference type="ARBA" id="ARBA00022993"/>
    </source>
</evidence>
<sequence>MSQSCSTTPMSHTYILIDQGNSRLKVALATDAQLYPTRLYPEPPSSDQLLELLRMYQLPEQPLYAIYSSVGEREAPWLESIKGICQRFVTLDAETPLPLAEVQYDRQCLGVDRIASVVGVAQLTTEPSLVIDIGTAITYDLLLPERRYMGGNISPGPELRLQALHDYTARLPRVPWSDIQSHLDLWHQELGEQTDQAIWLGVARSIVHEIDSYIEGLRKRYPSLEVWITGGYAVDFVKWLKYPTFVETNLVERGLRDILQYQVARSHDS</sequence>
<dbReference type="HAMAP" id="MF_01274">
    <property type="entry name" value="Pantothen_kinase_3"/>
    <property type="match status" value="1"/>
</dbReference>
<evidence type="ECO:0000256" key="2">
    <source>
        <dbReference type="ARBA" id="ARBA00001958"/>
    </source>
</evidence>
<gene>
    <name evidence="16" type="primary">coaX</name>
    <name evidence="17" type="ORF">PORUE0001_0348</name>
</gene>
<keyword evidence="16" id="KW-0479">Metal-binding</keyword>
<dbReference type="GO" id="GO:0004594">
    <property type="term" value="F:pantothenate kinase activity"/>
    <property type="evidence" value="ECO:0007669"/>
    <property type="project" value="UniProtKB-UniRule"/>
</dbReference>
<evidence type="ECO:0000256" key="5">
    <source>
        <dbReference type="ARBA" id="ARBA00011738"/>
    </source>
</evidence>
<evidence type="ECO:0000256" key="14">
    <source>
        <dbReference type="ARBA" id="ARBA00038036"/>
    </source>
</evidence>
<evidence type="ECO:0000256" key="9">
    <source>
        <dbReference type="ARBA" id="ARBA00022741"/>
    </source>
</evidence>
<comment type="cofactor">
    <cofactor evidence="2">
        <name>K(+)</name>
        <dbReference type="ChEBI" id="CHEBI:29103"/>
    </cofactor>
</comment>
<dbReference type="InterPro" id="IPR043129">
    <property type="entry name" value="ATPase_NBD"/>
</dbReference>
<organism evidence="17 18">
    <name type="scientific">Porphyromonas uenonis 60-3</name>
    <dbReference type="NCBI Taxonomy" id="596327"/>
    <lineage>
        <taxon>Bacteria</taxon>
        <taxon>Pseudomonadati</taxon>
        <taxon>Bacteroidota</taxon>
        <taxon>Bacteroidia</taxon>
        <taxon>Bacteroidales</taxon>
        <taxon>Porphyromonadaceae</taxon>
        <taxon>Porphyromonas</taxon>
    </lineage>
</organism>
<evidence type="ECO:0000256" key="11">
    <source>
        <dbReference type="ARBA" id="ARBA00022840"/>
    </source>
</evidence>
<keyword evidence="13 16" id="KW-0173">Coenzyme A biosynthesis</keyword>
<comment type="function">
    <text evidence="16">Catalyzes the phosphorylation of pantothenate (Pan), the first step in CoA biosynthesis.</text>
</comment>
<feature type="binding site" evidence="16">
    <location>
        <begin position="18"/>
        <end position="25"/>
    </location>
    <ligand>
        <name>ATP</name>
        <dbReference type="ChEBI" id="CHEBI:30616"/>
    </ligand>
</feature>
<feature type="binding site" evidence="16">
    <location>
        <position position="194"/>
    </location>
    <ligand>
        <name>substrate</name>
    </ligand>
</feature>
<evidence type="ECO:0000256" key="12">
    <source>
        <dbReference type="ARBA" id="ARBA00022958"/>
    </source>
</evidence>
<feature type="binding site" evidence="16">
    <location>
        <position position="104"/>
    </location>
    <ligand>
        <name>substrate</name>
    </ligand>
</feature>
<keyword evidence="10 16" id="KW-0418">Kinase</keyword>
<evidence type="ECO:0000256" key="15">
    <source>
        <dbReference type="ARBA" id="ARBA00040883"/>
    </source>
</evidence>
<proteinExistence type="inferred from homology"/>
<dbReference type="UniPathway" id="UPA00241">
    <property type="reaction ID" value="UER00352"/>
</dbReference>
<comment type="subunit">
    <text evidence="5 16">Homodimer.</text>
</comment>
<comment type="similarity">
    <text evidence="14 16">Belongs to the type III pantothenate kinase family.</text>
</comment>
<evidence type="ECO:0000313" key="17">
    <source>
        <dbReference type="EMBL" id="EEK16297.1"/>
    </source>
</evidence>
<dbReference type="STRING" id="596327.PORUE0001_0348"/>
<dbReference type="AlphaFoldDB" id="C2MD27"/>
<protein>
    <recommendedName>
        <fullName evidence="15 16">Type III pantothenate kinase</fullName>
        <ecNumber evidence="6 16">2.7.1.33</ecNumber>
    </recommendedName>
    <alternativeName>
        <fullName evidence="16">PanK-III</fullName>
    </alternativeName>
    <alternativeName>
        <fullName evidence="16">Pantothenic acid kinase</fullName>
    </alternativeName>
</protein>
<dbReference type="PANTHER" id="PTHR34265">
    <property type="entry name" value="TYPE III PANTOTHENATE KINASE"/>
    <property type="match status" value="1"/>
</dbReference>
<dbReference type="GO" id="GO:0015937">
    <property type="term" value="P:coenzyme A biosynthetic process"/>
    <property type="evidence" value="ECO:0007669"/>
    <property type="project" value="UniProtKB-UniRule"/>
</dbReference>
<dbReference type="NCBIfam" id="TIGR00671">
    <property type="entry name" value="baf"/>
    <property type="match status" value="1"/>
</dbReference>
<accession>C2MD27</accession>
<keyword evidence="18" id="KW-1185">Reference proteome</keyword>
<evidence type="ECO:0000256" key="4">
    <source>
        <dbReference type="ARBA" id="ARBA00005225"/>
    </source>
</evidence>
<keyword evidence="12 16" id="KW-0630">Potassium</keyword>
<feature type="binding site" evidence="16">
    <location>
        <begin position="110"/>
        <end position="113"/>
    </location>
    <ligand>
        <name>substrate</name>
    </ligand>
</feature>
<feature type="binding site" evidence="16">
    <location>
        <position position="135"/>
    </location>
    <ligand>
        <name>ATP</name>
        <dbReference type="ChEBI" id="CHEBI:30616"/>
    </ligand>
</feature>
<comment type="pathway">
    <text evidence="4 16">Cofactor biosynthesis; coenzyme A biosynthesis; CoA from (R)-pantothenate: step 1/5.</text>
</comment>
<dbReference type="EC" id="2.7.1.33" evidence="6 16"/>
<dbReference type="InterPro" id="IPR004619">
    <property type="entry name" value="Type_III_PanK"/>
</dbReference>
<reference evidence="17 18" key="1">
    <citation type="submission" date="2009-04" db="EMBL/GenBank/DDBJ databases">
        <authorList>
            <person name="Sebastian Y."/>
            <person name="Madupu R."/>
            <person name="Durkin A.S."/>
            <person name="Torralba M."/>
            <person name="Methe B."/>
            <person name="Sutton G.G."/>
            <person name="Strausberg R.L."/>
            <person name="Nelson K.E."/>
        </authorList>
    </citation>
    <scope>NUCLEOTIDE SEQUENCE [LARGE SCALE GENOMIC DNA]</scope>
    <source>
        <strain evidence="17 18">60-3</strain>
    </source>
</reference>
<comment type="cofactor">
    <cofactor evidence="16">
        <name>NH4(+)</name>
        <dbReference type="ChEBI" id="CHEBI:28938"/>
    </cofactor>
    <cofactor evidence="16">
        <name>K(+)</name>
        <dbReference type="ChEBI" id="CHEBI:29103"/>
    </cofactor>
    <text evidence="16">A monovalent cation. Ammonium or potassium.</text>
</comment>
<dbReference type="CDD" id="cd24015">
    <property type="entry name" value="ASKHA_NBD_PanK-III"/>
    <property type="match status" value="1"/>
</dbReference>
<evidence type="ECO:0000256" key="8">
    <source>
        <dbReference type="ARBA" id="ARBA00022679"/>
    </source>
</evidence>
<comment type="catalytic activity">
    <reaction evidence="1 16">
        <text>(R)-pantothenate + ATP = (R)-4'-phosphopantothenate + ADP + H(+)</text>
        <dbReference type="Rhea" id="RHEA:16373"/>
        <dbReference type="ChEBI" id="CHEBI:10986"/>
        <dbReference type="ChEBI" id="CHEBI:15378"/>
        <dbReference type="ChEBI" id="CHEBI:29032"/>
        <dbReference type="ChEBI" id="CHEBI:30616"/>
        <dbReference type="ChEBI" id="CHEBI:456216"/>
        <dbReference type="EC" id="2.7.1.33"/>
    </reaction>
</comment>
<comment type="subcellular location">
    <subcellularLocation>
        <location evidence="3 16">Cytoplasm</location>
    </subcellularLocation>
</comment>
<dbReference type="GO" id="GO:0005737">
    <property type="term" value="C:cytoplasm"/>
    <property type="evidence" value="ECO:0007669"/>
    <property type="project" value="UniProtKB-SubCell"/>
</dbReference>
<dbReference type="eggNOG" id="COG1521">
    <property type="taxonomic scope" value="Bacteria"/>
</dbReference>
<comment type="caution">
    <text evidence="17">The sequence shown here is derived from an EMBL/GenBank/DDBJ whole genome shotgun (WGS) entry which is preliminary data.</text>
</comment>
<evidence type="ECO:0000256" key="1">
    <source>
        <dbReference type="ARBA" id="ARBA00001206"/>
    </source>
</evidence>
<evidence type="ECO:0000256" key="10">
    <source>
        <dbReference type="ARBA" id="ARBA00022777"/>
    </source>
</evidence>
<dbReference type="EMBL" id="ACLR01000182">
    <property type="protein sequence ID" value="EEK16297.1"/>
    <property type="molecule type" value="Genomic_DNA"/>
</dbReference>
<dbReference type="Pfam" id="PF03309">
    <property type="entry name" value="Pan_kinase"/>
    <property type="match status" value="1"/>
</dbReference>
<keyword evidence="9 16" id="KW-0547">Nucleotide-binding</keyword>
<dbReference type="GO" id="GO:0046872">
    <property type="term" value="F:metal ion binding"/>
    <property type="evidence" value="ECO:0007669"/>
    <property type="project" value="UniProtKB-KW"/>
</dbReference>
<evidence type="ECO:0000256" key="6">
    <source>
        <dbReference type="ARBA" id="ARBA00012102"/>
    </source>
</evidence>
<dbReference type="PANTHER" id="PTHR34265:SF1">
    <property type="entry name" value="TYPE III PANTOTHENATE KINASE"/>
    <property type="match status" value="1"/>
</dbReference>
<keyword evidence="8 16" id="KW-0808">Transferase</keyword>
<dbReference type="GO" id="GO:0005524">
    <property type="term" value="F:ATP binding"/>
    <property type="evidence" value="ECO:0007669"/>
    <property type="project" value="UniProtKB-UniRule"/>
</dbReference>